<dbReference type="Proteomes" id="UP000217507">
    <property type="component" value="Plasmid Plasmid3 dna"/>
</dbReference>
<feature type="compositionally biased region" description="Acidic residues" evidence="1">
    <location>
        <begin position="226"/>
        <end position="238"/>
    </location>
</feature>
<feature type="compositionally biased region" description="Polar residues" evidence="1">
    <location>
        <begin position="179"/>
        <end position="195"/>
    </location>
</feature>
<reference evidence="2 3" key="1">
    <citation type="submission" date="2017-06" db="EMBL/GenBank/DDBJ databases">
        <title>Genome sequencing of cyanobaciteial culture collection at National Institute for Environmental Studies (NIES).</title>
        <authorList>
            <person name="Hirose Y."/>
            <person name="Shimura Y."/>
            <person name="Fujisawa T."/>
            <person name="Nakamura Y."/>
            <person name="Kawachi M."/>
        </authorList>
    </citation>
    <scope>NUCLEOTIDE SEQUENCE [LARGE SCALE GENOMIC DNA]</scope>
    <source>
        <strain evidence="2 3">NIES-23</strain>
        <plasmid evidence="3">Plasmid Plasmid3 dna</plasmid>
    </source>
</reference>
<geneLocation type="plasmid" evidence="2">
    <name>plasmid3</name>
</geneLocation>
<feature type="region of interest" description="Disordered" evidence="1">
    <location>
        <begin position="146"/>
        <end position="277"/>
    </location>
</feature>
<keyword evidence="2" id="KW-0614">Plasmid</keyword>
<feature type="compositionally biased region" description="Acidic residues" evidence="1">
    <location>
        <begin position="159"/>
        <end position="178"/>
    </location>
</feature>
<sequence length="476" mass="52660">MQLKTPPQNFLHTLLALRDYYAPIVEEYEKLYTQALNNLNHVEALLANWPAKSSEQMNRLTSEQVAVAVTTSAQGKDSLNGSQTVSETETNLAQTDTTLEAIHNLKTEHLFLAMVETNAQLEIPQPDDTTIETPSSYNSNAIGETETTAVESNPAQEDSSLDSGDDTVEIQEEQEETNDVQQPATDTIETNVSSVDSEDNEGTAIEESATVAQEDLSSDNDNNIVETEDELLETEDAAEAASDNVESNSSSTATQSERLTSGNQETAQQTQDEMRSLGEVPMLEEYFGLRRIEAVEKLLQKHRGNICHVDFVMRALYGELEPDMRKIVRGRVQSTLTQGKNDGRWFLVPGKSGYYTIDLKLLKSNQKSSVSKQENNKSKKPSPQSKANAVPMMGEFEGKFIIDALTTLLQQNPGKVFNVAQVMEALYGELDPEEIKEVKTSVLNELSRGHRTGIFSRVPGEKGVYTWDVKLLSPGK</sequence>
<evidence type="ECO:0000313" key="3">
    <source>
        <dbReference type="Proteomes" id="UP000217507"/>
    </source>
</evidence>
<feature type="region of interest" description="Disordered" evidence="1">
    <location>
        <begin position="366"/>
        <end position="389"/>
    </location>
</feature>
<name>A0A1Z4KWL2_ANAVA</name>
<feature type="compositionally biased region" description="Polar residues" evidence="1">
    <location>
        <begin position="146"/>
        <end position="158"/>
    </location>
</feature>
<feature type="compositionally biased region" description="Polar residues" evidence="1">
    <location>
        <begin position="244"/>
        <end position="271"/>
    </location>
</feature>
<organism evidence="2 3">
    <name type="scientific">Trichormus variabilis NIES-23</name>
    <dbReference type="NCBI Taxonomy" id="1973479"/>
    <lineage>
        <taxon>Bacteria</taxon>
        <taxon>Bacillati</taxon>
        <taxon>Cyanobacteriota</taxon>
        <taxon>Cyanophyceae</taxon>
        <taxon>Nostocales</taxon>
        <taxon>Nostocaceae</taxon>
        <taxon>Trichormus</taxon>
    </lineage>
</organism>
<accession>A0A1Z4KWL2</accession>
<evidence type="ECO:0000313" key="2">
    <source>
        <dbReference type="EMBL" id="BAY73344.1"/>
    </source>
</evidence>
<dbReference type="AlphaFoldDB" id="A0A1Z4KWL2"/>
<protein>
    <submittedName>
        <fullName evidence="2">Uncharacterized protein</fullName>
    </submittedName>
</protein>
<dbReference type="EMBL" id="AP018219">
    <property type="protein sequence ID" value="BAY73344.1"/>
    <property type="molecule type" value="Genomic_DNA"/>
</dbReference>
<gene>
    <name evidence="2" type="ORF">NIES23_61720</name>
</gene>
<proteinExistence type="predicted"/>
<evidence type="ECO:0000256" key="1">
    <source>
        <dbReference type="SAM" id="MobiDB-lite"/>
    </source>
</evidence>